<dbReference type="Gene3D" id="3.40.50.800">
    <property type="entry name" value="Anticodon-binding domain"/>
    <property type="match status" value="1"/>
</dbReference>
<dbReference type="PRINTS" id="PR01047">
    <property type="entry name" value="TRNASYNTHTHR"/>
</dbReference>
<evidence type="ECO:0000256" key="1">
    <source>
        <dbReference type="ARBA" id="ARBA00008226"/>
    </source>
</evidence>
<dbReference type="PROSITE" id="PS50862">
    <property type="entry name" value="AA_TRNA_LIGASE_II"/>
    <property type="match status" value="1"/>
</dbReference>
<comment type="catalytic activity">
    <reaction evidence="11">
        <text>tRNA(Thr) + L-threonine + ATP = L-threonyl-tRNA(Thr) + AMP + diphosphate + H(+)</text>
        <dbReference type="Rhea" id="RHEA:24624"/>
        <dbReference type="Rhea" id="RHEA-COMP:9670"/>
        <dbReference type="Rhea" id="RHEA-COMP:9704"/>
        <dbReference type="ChEBI" id="CHEBI:15378"/>
        <dbReference type="ChEBI" id="CHEBI:30616"/>
        <dbReference type="ChEBI" id="CHEBI:33019"/>
        <dbReference type="ChEBI" id="CHEBI:57926"/>
        <dbReference type="ChEBI" id="CHEBI:78442"/>
        <dbReference type="ChEBI" id="CHEBI:78534"/>
        <dbReference type="ChEBI" id="CHEBI:456215"/>
        <dbReference type="EC" id="6.1.1.3"/>
    </reaction>
</comment>
<dbReference type="SUPFAM" id="SSF55681">
    <property type="entry name" value="Class II aaRS and biotin synthetases"/>
    <property type="match status" value="1"/>
</dbReference>
<keyword evidence="9" id="KW-0648">Protein biosynthesis</keyword>
<dbReference type="Pfam" id="PF03129">
    <property type="entry name" value="HGTP_anticodon"/>
    <property type="match status" value="1"/>
</dbReference>
<dbReference type="GO" id="GO:0004829">
    <property type="term" value="F:threonine-tRNA ligase activity"/>
    <property type="evidence" value="ECO:0007669"/>
    <property type="project" value="UniProtKB-EC"/>
</dbReference>
<proteinExistence type="inferred from homology"/>
<evidence type="ECO:0000256" key="7">
    <source>
        <dbReference type="ARBA" id="ARBA00022833"/>
    </source>
</evidence>
<gene>
    <name evidence="14" type="primary">thrS</name>
    <name evidence="14" type="ORF">ACFOUW_16365</name>
</gene>
<dbReference type="InterPro" id="IPR045864">
    <property type="entry name" value="aa-tRNA-synth_II/BPL/LPL"/>
</dbReference>
<keyword evidence="10" id="KW-0030">Aminoacyl-tRNA synthetase</keyword>
<evidence type="ECO:0000256" key="3">
    <source>
        <dbReference type="ARBA" id="ARBA00022490"/>
    </source>
</evidence>
<dbReference type="EC" id="6.1.1.3" evidence="2 12"/>
<name>A0ABV7YCR5_9ACTN</name>
<evidence type="ECO:0000313" key="15">
    <source>
        <dbReference type="Proteomes" id="UP001595699"/>
    </source>
</evidence>
<protein>
    <recommendedName>
        <fullName evidence="2 12">Threonine--tRNA ligase</fullName>
        <ecNumber evidence="2 12">6.1.1.3</ecNumber>
    </recommendedName>
</protein>
<keyword evidence="8" id="KW-0067">ATP-binding</keyword>
<evidence type="ECO:0000256" key="4">
    <source>
        <dbReference type="ARBA" id="ARBA00022598"/>
    </source>
</evidence>
<dbReference type="EMBL" id="JBHRZH010000015">
    <property type="protein sequence ID" value="MFC3762417.1"/>
    <property type="molecule type" value="Genomic_DNA"/>
</dbReference>
<evidence type="ECO:0000256" key="6">
    <source>
        <dbReference type="ARBA" id="ARBA00022741"/>
    </source>
</evidence>
<dbReference type="Pfam" id="PF00587">
    <property type="entry name" value="tRNA-synt_2b"/>
    <property type="match status" value="1"/>
</dbReference>
<evidence type="ECO:0000313" key="14">
    <source>
        <dbReference type="EMBL" id="MFC3762417.1"/>
    </source>
</evidence>
<dbReference type="Proteomes" id="UP001595699">
    <property type="component" value="Unassembled WGS sequence"/>
</dbReference>
<organism evidence="14 15">
    <name type="scientific">Tenggerimyces flavus</name>
    <dbReference type="NCBI Taxonomy" id="1708749"/>
    <lineage>
        <taxon>Bacteria</taxon>
        <taxon>Bacillati</taxon>
        <taxon>Actinomycetota</taxon>
        <taxon>Actinomycetes</taxon>
        <taxon>Propionibacteriales</taxon>
        <taxon>Nocardioidaceae</taxon>
        <taxon>Tenggerimyces</taxon>
    </lineage>
</organism>
<dbReference type="InterPro" id="IPR002314">
    <property type="entry name" value="aa-tRNA-synt_IIb"/>
</dbReference>
<evidence type="ECO:0000256" key="10">
    <source>
        <dbReference type="ARBA" id="ARBA00023146"/>
    </source>
</evidence>
<keyword evidence="15" id="KW-1185">Reference proteome</keyword>
<dbReference type="InterPro" id="IPR004154">
    <property type="entry name" value="Anticodon-bd"/>
</dbReference>
<evidence type="ECO:0000259" key="13">
    <source>
        <dbReference type="PROSITE" id="PS50862"/>
    </source>
</evidence>
<dbReference type="PANTHER" id="PTHR11451">
    <property type="entry name" value="THREONINE-TRNA LIGASE"/>
    <property type="match status" value="1"/>
</dbReference>
<dbReference type="InterPro" id="IPR002320">
    <property type="entry name" value="Thr-tRNA-ligase_IIa"/>
</dbReference>
<reference evidence="15" key="1">
    <citation type="journal article" date="2019" name="Int. J. Syst. Evol. Microbiol.">
        <title>The Global Catalogue of Microorganisms (GCM) 10K type strain sequencing project: providing services to taxonomists for standard genome sequencing and annotation.</title>
        <authorList>
            <consortium name="The Broad Institute Genomics Platform"/>
            <consortium name="The Broad Institute Genome Sequencing Center for Infectious Disease"/>
            <person name="Wu L."/>
            <person name="Ma J."/>
        </authorList>
    </citation>
    <scope>NUCLEOTIDE SEQUENCE [LARGE SCALE GENOMIC DNA]</scope>
    <source>
        <strain evidence="15">CGMCC 4.7241</strain>
    </source>
</reference>
<keyword evidence="5" id="KW-0479">Metal-binding</keyword>
<keyword evidence="7" id="KW-0862">Zinc</keyword>
<dbReference type="NCBIfam" id="TIGR00418">
    <property type="entry name" value="thrS"/>
    <property type="match status" value="1"/>
</dbReference>
<accession>A0ABV7YCR5</accession>
<evidence type="ECO:0000256" key="2">
    <source>
        <dbReference type="ARBA" id="ARBA00013163"/>
    </source>
</evidence>
<sequence>MDVQDHRQLGRDLGIYATDELAGAGFPLWLPDGAAMVSELERYMIDAERRAGYKHVRTPPVGKRELYVRSGHWEHFSEDIFPPFPVGGDELVLRPVLCPHHILVYGSRGRSHRELPLRLAEYDQMFRKERSGSLGGLLRVRGITLNDGHVFCTVSQAAEEAALALRMIQEAYAVLGISPAYVQVAVRGPGKSYPGSDEGWEKAEALLWEALSLAGMDAKRVEGEAAFYGPKIDIQVYDASGKEFSLSTVQIDLVLPERFDLSYIAPDGSRQRPAIVHRSVLSSMERMAAYLLERHAGAMPPWLAPVQVVVVPVGSSPYGASVERSLFDAGLRVELDDRDESLGARIRSAQLRKVPYLAVVGAREELNSSVAVRLRDGRKLDLGLDAFVSGVSAVVHARSGALDL</sequence>
<dbReference type="InterPro" id="IPR036621">
    <property type="entry name" value="Anticodon-bd_dom_sf"/>
</dbReference>
<dbReference type="PANTHER" id="PTHR11451:SF56">
    <property type="entry name" value="THREONINE--TRNA LIGASE 1"/>
    <property type="match status" value="1"/>
</dbReference>
<evidence type="ECO:0000256" key="11">
    <source>
        <dbReference type="ARBA" id="ARBA00049515"/>
    </source>
</evidence>
<dbReference type="InterPro" id="IPR006195">
    <property type="entry name" value="aa-tRNA-synth_II"/>
</dbReference>
<dbReference type="RefSeq" id="WP_205118711.1">
    <property type="nucleotide sequence ID" value="NZ_JAFBCM010000001.1"/>
</dbReference>
<dbReference type="SUPFAM" id="SSF52954">
    <property type="entry name" value="Class II aaRS ABD-related"/>
    <property type="match status" value="1"/>
</dbReference>
<keyword evidence="3" id="KW-0963">Cytoplasm</keyword>
<evidence type="ECO:0000256" key="5">
    <source>
        <dbReference type="ARBA" id="ARBA00022723"/>
    </source>
</evidence>
<keyword evidence="4 14" id="KW-0436">Ligase</keyword>
<evidence type="ECO:0000256" key="12">
    <source>
        <dbReference type="NCBIfam" id="TIGR00418"/>
    </source>
</evidence>
<evidence type="ECO:0000256" key="8">
    <source>
        <dbReference type="ARBA" id="ARBA00022840"/>
    </source>
</evidence>
<evidence type="ECO:0000256" key="9">
    <source>
        <dbReference type="ARBA" id="ARBA00022917"/>
    </source>
</evidence>
<dbReference type="Gene3D" id="3.30.930.10">
    <property type="entry name" value="Bira Bifunctional Protein, Domain 2"/>
    <property type="match status" value="1"/>
</dbReference>
<keyword evidence="6" id="KW-0547">Nucleotide-binding</keyword>
<comment type="similarity">
    <text evidence="1">Belongs to the class-II aminoacyl-tRNA synthetase family.</text>
</comment>
<comment type="caution">
    <text evidence="14">The sequence shown here is derived from an EMBL/GenBank/DDBJ whole genome shotgun (WGS) entry which is preliminary data.</text>
</comment>
<feature type="domain" description="Aminoacyl-transfer RNA synthetases class-II family profile" evidence="13">
    <location>
        <begin position="31"/>
        <end position="301"/>
    </location>
</feature>